<protein>
    <submittedName>
        <fullName evidence="2">ThuA domain-containing protein</fullName>
    </submittedName>
</protein>
<name>A0ABW3DCQ1_9BACL</name>
<organism evidence="2 3">
    <name type="scientific">Paenibacillus residui</name>
    <dbReference type="NCBI Taxonomy" id="629724"/>
    <lineage>
        <taxon>Bacteria</taxon>
        <taxon>Bacillati</taxon>
        <taxon>Bacillota</taxon>
        <taxon>Bacilli</taxon>
        <taxon>Bacillales</taxon>
        <taxon>Paenibacillaceae</taxon>
        <taxon>Paenibacillus</taxon>
    </lineage>
</organism>
<dbReference type="InterPro" id="IPR029062">
    <property type="entry name" value="Class_I_gatase-like"/>
</dbReference>
<reference evidence="3" key="1">
    <citation type="journal article" date="2019" name="Int. J. Syst. Evol. Microbiol.">
        <title>The Global Catalogue of Microorganisms (GCM) 10K type strain sequencing project: providing services to taxonomists for standard genome sequencing and annotation.</title>
        <authorList>
            <consortium name="The Broad Institute Genomics Platform"/>
            <consortium name="The Broad Institute Genome Sequencing Center for Infectious Disease"/>
            <person name="Wu L."/>
            <person name="Ma J."/>
        </authorList>
    </citation>
    <scope>NUCLEOTIDE SEQUENCE [LARGE SCALE GENOMIC DNA]</scope>
    <source>
        <strain evidence="3">CCUG 57263</strain>
    </source>
</reference>
<comment type="caution">
    <text evidence="2">The sequence shown here is derived from an EMBL/GenBank/DDBJ whole genome shotgun (WGS) entry which is preliminary data.</text>
</comment>
<evidence type="ECO:0000313" key="3">
    <source>
        <dbReference type="Proteomes" id="UP001597120"/>
    </source>
</evidence>
<dbReference type="Gene3D" id="3.40.50.880">
    <property type="match status" value="1"/>
</dbReference>
<keyword evidence="3" id="KW-1185">Reference proteome</keyword>
<evidence type="ECO:0000313" key="2">
    <source>
        <dbReference type="EMBL" id="MFD0871177.1"/>
    </source>
</evidence>
<sequence>MVKWLALLEDRYHPAERSRHSLEAISRSIEYDLEILTRAEEFPWDRLKSYDGIVIGRDALLVENGVRTDKLWCPEGRQQELADYVAAGGGLIAIHSGLAQYPKEGTYRKLVKGTFTHHPPGTRKLLVKSSPSANHPVTAGVSDWEINDEQYFIDMDGDPLILAELISEEGEAAPAAWAHRHGQGKVCVLTPGHTAETWAHPTMGRLIANAMKWAGQQET</sequence>
<dbReference type="EMBL" id="JBHTIU010000074">
    <property type="protein sequence ID" value="MFD0871177.1"/>
    <property type="molecule type" value="Genomic_DNA"/>
</dbReference>
<dbReference type="InterPro" id="IPR029010">
    <property type="entry name" value="ThuA-like"/>
</dbReference>
<accession>A0ABW3DCQ1</accession>
<feature type="domain" description="ThuA-like" evidence="1">
    <location>
        <begin position="14"/>
        <end position="214"/>
    </location>
</feature>
<dbReference type="PANTHER" id="PTHR40469:SF2">
    <property type="entry name" value="GALACTOSE-BINDING DOMAIN-LIKE SUPERFAMILY PROTEIN"/>
    <property type="match status" value="1"/>
</dbReference>
<evidence type="ECO:0000259" key="1">
    <source>
        <dbReference type="Pfam" id="PF06283"/>
    </source>
</evidence>
<dbReference type="SUPFAM" id="SSF52317">
    <property type="entry name" value="Class I glutamine amidotransferase-like"/>
    <property type="match status" value="1"/>
</dbReference>
<proteinExistence type="predicted"/>
<dbReference type="Proteomes" id="UP001597120">
    <property type="component" value="Unassembled WGS sequence"/>
</dbReference>
<dbReference type="RefSeq" id="WP_379290088.1">
    <property type="nucleotide sequence ID" value="NZ_JBHTIU010000074.1"/>
</dbReference>
<dbReference type="Pfam" id="PF06283">
    <property type="entry name" value="ThuA"/>
    <property type="match status" value="1"/>
</dbReference>
<dbReference type="PANTHER" id="PTHR40469">
    <property type="entry name" value="SECRETED GLYCOSYL HYDROLASE"/>
    <property type="match status" value="1"/>
</dbReference>
<gene>
    <name evidence="2" type="ORF">ACFQ03_18710</name>
</gene>